<dbReference type="Pfam" id="PF10935">
    <property type="entry name" value="DUF2637"/>
    <property type="match status" value="1"/>
</dbReference>
<evidence type="ECO:0000256" key="1">
    <source>
        <dbReference type="SAM" id="Phobius"/>
    </source>
</evidence>
<feature type="transmembrane region" description="Helical" evidence="1">
    <location>
        <begin position="6"/>
        <end position="22"/>
    </location>
</feature>
<gene>
    <name evidence="2" type="ORF">SAMN04489730_6593</name>
</gene>
<reference evidence="3" key="1">
    <citation type="submission" date="2016-11" db="EMBL/GenBank/DDBJ databases">
        <authorList>
            <person name="Varghese N."/>
            <person name="Submissions S."/>
        </authorList>
    </citation>
    <scope>NUCLEOTIDE SEQUENCE [LARGE SCALE GENOMIC DNA]</scope>
    <source>
        <strain evidence="3">DSM 44671</strain>
    </source>
</reference>
<sequence>MTASIWPLLVDGLLTIATVELWKTHRGGGGSGQWVAWLAFVFGICLSLVANIGSAPTLSVLQVTVAACPPLVLLLAVELLNGALKHRSRETGCHGLAVEHGGF</sequence>
<evidence type="ECO:0000313" key="3">
    <source>
        <dbReference type="Proteomes" id="UP000182740"/>
    </source>
</evidence>
<evidence type="ECO:0000313" key="2">
    <source>
        <dbReference type="EMBL" id="SFW87100.1"/>
    </source>
</evidence>
<protein>
    <submittedName>
        <fullName evidence="2">Uncharacterized protein</fullName>
    </submittedName>
</protein>
<dbReference type="EMBL" id="FPJG01000006">
    <property type="protein sequence ID" value="SFW87100.1"/>
    <property type="molecule type" value="Genomic_DNA"/>
</dbReference>
<feature type="transmembrane region" description="Helical" evidence="1">
    <location>
        <begin position="59"/>
        <end position="80"/>
    </location>
</feature>
<dbReference type="Proteomes" id="UP000182740">
    <property type="component" value="Unassembled WGS sequence"/>
</dbReference>
<dbReference type="AlphaFoldDB" id="A0A1K1SS98"/>
<proteinExistence type="predicted"/>
<dbReference type="InterPro" id="IPR021235">
    <property type="entry name" value="DUF2637"/>
</dbReference>
<keyword evidence="1" id="KW-0812">Transmembrane</keyword>
<organism evidence="2 3">
    <name type="scientific">Amycolatopsis australiensis</name>
    <dbReference type="NCBI Taxonomy" id="546364"/>
    <lineage>
        <taxon>Bacteria</taxon>
        <taxon>Bacillati</taxon>
        <taxon>Actinomycetota</taxon>
        <taxon>Actinomycetes</taxon>
        <taxon>Pseudonocardiales</taxon>
        <taxon>Pseudonocardiaceae</taxon>
        <taxon>Amycolatopsis</taxon>
    </lineage>
</organism>
<keyword evidence="1" id="KW-0472">Membrane</keyword>
<keyword evidence="1" id="KW-1133">Transmembrane helix</keyword>
<keyword evidence="3" id="KW-1185">Reference proteome</keyword>
<name>A0A1K1SS98_9PSEU</name>
<feature type="transmembrane region" description="Helical" evidence="1">
    <location>
        <begin position="34"/>
        <end position="53"/>
    </location>
</feature>
<accession>A0A1K1SS98</accession>